<dbReference type="AlphaFoldDB" id="A0A6A5UAR4"/>
<protein>
    <recommendedName>
        <fullName evidence="11">Zn(2)-C6 fungal-type domain-containing protein</fullName>
    </recommendedName>
</protein>
<evidence type="ECO:0000256" key="5">
    <source>
        <dbReference type="ARBA" id="ARBA00023125"/>
    </source>
</evidence>
<dbReference type="InterPro" id="IPR052202">
    <property type="entry name" value="Yeast_MetPath_Reg"/>
</dbReference>
<gene>
    <name evidence="9" type="ORF">CC80DRAFT_401584</name>
</gene>
<dbReference type="EMBL" id="ML976980">
    <property type="protein sequence ID" value="KAF1961991.1"/>
    <property type="molecule type" value="Genomic_DNA"/>
</dbReference>
<evidence type="ECO:0000256" key="8">
    <source>
        <dbReference type="SAM" id="MobiDB-lite"/>
    </source>
</evidence>
<dbReference type="CDD" id="cd12148">
    <property type="entry name" value="fungal_TF_MHR"/>
    <property type="match status" value="1"/>
</dbReference>
<dbReference type="Proteomes" id="UP000800035">
    <property type="component" value="Unassembled WGS sequence"/>
</dbReference>
<sequence>MELESLIQSLPACKRCRDCRRGCDTLLPKCSYIAELVDQVRRISAHNNNDPGPSPTASGETPQEPASAVSVKTESIASTAPDAHQNYEHYFAYAGDSYRYLGADSCLIQSPRLQAATVQDPFEEDDDFHLSWKQSRAKEHELVDVFLETVQPLYPILDTCARYLFLELPSEMTDVELFTLNMVYSIACHIMPGTTRRRHPNHQWNPSGKLSYHTGNYIKYREIANQFLKTAMEHLEASTAESTIDTLRAVLLLAINSLFDPKSGNIGQQVALATRLALTLESKIESDELGSNETKMLRNMHSTIFSIENELASTLDRPATFPEPRPSDYLCSLYRLQHRYRKSDVVGKEAVKTHLPPLDTNSVLLPALRMALHQTHLLLNPKWGSAWYVLETVVSSGTIHNFLTPHWVYRAGTILIQNMPHILPENLIQLYSNALVVLELSSWKWGSSLDLSASLSETMQHMISKVRPEWQGTVTHFDVRL</sequence>
<evidence type="ECO:0000256" key="1">
    <source>
        <dbReference type="ARBA" id="ARBA00004123"/>
    </source>
</evidence>
<keyword evidence="4" id="KW-0805">Transcription regulation</keyword>
<proteinExistence type="predicted"/>
<name>A0A6A5UAR4_9PLEO</name>
<organism evidence="9 10">
    <name type="scientific">Byssothecium circinans</name>
    <dbReference type="NCBI Taxonomy" id="147558"/>
    <lineage>
        <taxon>Eukaryota</taxon>
        <taxon>Fungi</taxon>
        <taxon>Dikarya</taxon>
        <taxon>Ascomycota</taxon>
        <taxon>Pezizomycotina</taxon>
        <taxon>Dothideomycetes</taxon>
        <taxon>Pleosporomycetidae</taxon>
        <taxon>Pleosporales</taxon>
        <taxon>Massarineae</taxon>
        <taxon>Massarinaceae</taxon>
        <taxon>Byssothecium</taxon>
    </lineage>
</organism>
<keyword evidence="2" id="KW-0479">Metal-binding</keyword>
<evidence type="ECO:0000313" key="10">
    <source>
        <dbReference type="Proteomes" id="UP000800035"/>
    </source>
</evidence>
<evidence type="ECO:0000256" key="3">
    <source>
        <dbReference type="ARBA" id="ARBA00022833"/>
    </source>
</evidence>
<keyword evidence="10" id="KW-1185">Reference proteome</keyword>
<dbReference type="PANTHER" id="PTHR47782">
    <property type="entry name" value="ZN(II)2CYS6 TRANSCRIPTION FACTOR (EUROFUNG)-RELATED"/>
    <property type="match status" value="1"/>
</dbReference>
<keyword evidence="3" id="KW-0862">Zinc</keyword>
<comment type="subcellular location">
    <subcellularLocation>
        <location evidence="1">Nucleus</location>
    </subcellularLocation>
</comment>
<dbReference type="GO" id="GO:0046872">
    <property type="term" value="F:metal ion binding"/>
    <property type="evidence" value="ECO:0007669"/>
    <property type="project" value="UniProtKB-KW"/>
</dbReference>
<evidence type="ECO:0000313" key="9">
    <source>
        <dbReference type="EMBL" id="KAF1961991.1"/>
    </source>
</evidence>
<evidence type="ECO:0000256" key="4">
    <source>
        <dbReference type="ARBA" id="ARBA00023015"/>
    </source>
</evidence>
<dbReference type="GO" id="GO:0005634">
    <property type="term" value="C:nucleus"/>
    <property type="evidence" value="ECO:0007669"/>
    <property type="project" value="UniProtKB-SubCell"/>
</dbReference>
<keyword evidence="6" id="KW-0804">Transcription</keyword>
<dbReference type="PANTHER" id="PTHR47782:SF12">
    <property type="entry name" value="ZN(II)2CYS6 TRANSCRIPTION FACTOR (EUROFUNG)"/>
    <property type="match status" value="1"/>
</dbReference>
<accession>A0A6A5UAR4</accession>
<evidence type="ECO:0000256" key="6">
    <source>
        <dbReference type="ARBA" id="ARBA00023163"/>
    </source>
</evidence>
<dbReference type="GO" id="GO:0045944">
    <property type="term" value="P:positive regulation of transcription by RNA polymerase II"/>
    <property type="evidence" value="ECO:0007669"/>
    <property type="project" value="TreeGrafter"/>
</dbReference>
<evidence type="ECO:0008006" key="11">
    <source>
        <dbReference type="Google" id="ProtNLM"/>
    </source>
</evidence>
<evidence type="ECO:0000256" key="7">
    <source>
        <dbReference type="ARBA" id="ARBA00023242"/>
    </source>
</evidence>
<keyword evidence="7" id="KW-0539">Nucleus</keyword>
<feature type="region of interest" description="Disordered" evidence="8">
    <location>
        <begin position="44"/>
        <end position="75"/>
    </location>
</feature>
<keyword evidence="5" id="KW-0238">DNA-binding</keyword>
<evidence type="ECO:0000256" key="2">
    <source>
        <dbReference type="ARBA" id="ARBA00022723"/>
    </source>
</evidence>
<dbReference type="GO" id="GO:0000981">
    <property type="term" value="F:DNA-binding transcription factor activity, RNA polymerase II-specific"/>
    <property type="evidence" value="ECO:0007669"/>
    <property type="project" value="TreeGrafter"/>
</dbReference>
<feature type="compositionally biased region" description="Polar residues" evidence="8">
    <location>
        <begin position="45"/>
        <end position="61"/>
    </location>
</feature>
<dbReference type="OrthoDB" id="25921at2759"/>
<dbReference type="GO" id="GO:0043565">
    <property type="term" value="F:sequence-specific DNA binding"/>
    <property type="evidence" value="ECO:0007669"/>
    <property type="project" value="TreeGrafter"/>
</dbReference>
<reference evidence="9" key="1">
    <citation type="journal article" date="2020" name="Stud. Mycol.">
        <title>101 Dothideomycetes genomes: a test case for predicting lifestyles and emergence of pathogens.</title>
        <authorList>
            <person name="Haridas S."/>
            <person name="Albert R."/>
            <person name="Binder M."/>
            <person name="Bloem J."/>
            <person name="Labutti K."/>
            <person name="Salamov A."/>
            <person name="Andreopoulos B."/>
            <person name="Baker S."/>
            <person name="Barry K."/>
            <person name="Bills G."/>
            <person name="Bluhm B."/>
            <person name="Cannon C."/>
            <person name="Castanera R."/>
            <person name="Culley D."/>
            <person name="Daum C."/>
            <person name="Ezra D."/>
            <person name="Gonzalez J."/>
            <person name="Henrissat B."/>
            <person name="Kuo A."/>
            <person name="Liang C."/>
            <person name="Lipzen A."/>
            <person name="Lutzoni F."/>
            <person name="Magnuson J."/>
            <person name="Mondo S."/>
            <person name="Nolan M."/>
            <person name="Ohm R."/>
            <person name="Pangilinan J."/>
            <person name="Park H.-J."/>
            <person name="Ramirez L."/>
            <person name="Alfaro M."/>
            <person name="Sun H."/>
            <person name="Tritt A."/>
            <person name="Yoshinaga Y."/>
            <person name="Zwiers L.-H."/>
            <person name="Turgeon B."/>
            <person name="Goodwin S."/>
            <person name="Spatafora J."/>
            <person name="Crous P."/>
            <person name="Grigoriev I."/>
        </authorList>
    </citation>
    <scope>NUCLEOTIDE SEQUENCE</scope>
    <source>
        <strain evidence="9">CBS 675.92</strain>
    </source>
</reference>